<dbReference type="EnsemblPlants" id="Solyc12g017550.1.1">
    <property type="protein sequence ID" value="Solyc12g017550.1.1"/>
    <property type="gene ID" value="Solyc12g017550.1"/>
</dbReference>
<dbReference type="HOGENOM" id="CLU_1899847_0_0_1"/>
<dbReference type="AlphaFoldDB" id="K4DD87"/>
<protein>
    <submittedName>
        <fullName evidence="1">Uncharacterized protein</fullName>
    </submittedName>
</protein>
<name>K4DD87_SOLLC</name>
<sequence>MSCNYSHFLLRARLVTKFEFVMKKDQKTTVAIPKRTLDIQFHKIIALKHNAALIKFLAPFFSDLTNTSIYESLQKSMLSYFSQNHVPVDSVSLSNPKKNSEYYLVLHLQVFPFDQVHFNRTGIATIGFALRNWF</sequence>
<dbReference type="Gramene" id="Solyc12g017550.1.1">
    <property type="protein sequence ID" value="Solyc12g017550.1.1"/>
    <property type="gene ID" value="Solyc12g017550.1"/>
</dbReference>
<dbReference type="STRING" id="4081.K4DD87"/>
<keyword evidence="2" id="KW-1185">Reference proteome</keyword>
<evidence type="ECO:0000313" key="2">
    <source>
        <dbReference type="Proteomes" id="UP000004994"/>
    </source>
</evidence>
<dbReference type="PaxDb" id="4081-Solyc12g017550.1.1"/>
<dbReference type="InParanoid" id="K4DD87"/>
<dbReference type="PhylomeDB" id="K4DD87"/>
<accession>K4DD87</accession>
<dbReference type="Proteomes" id="UP000004994">
    <property type="component" value="Chromosome 12"/>
</dbReference>
<evidence type="ECO:0000313" key="1">
    <source>
        <dbReference type="EnsemblPlants" id="Solyc12g017550.1.1"/>
    </source>
</evidence>
<organism evidence="1">
    <name type="scientific">Solanum lycopersicum</name>
    <name type="common">Tomato</name>
    <name type="synonym">Lycopersicon esculentum</name>
    <dbReference type="NCBI Taxonomy" id="4081"/>
    <lineage>
        <taxon>Eukaryota</taxon>
        <taxon>Viridiplantae</taxon>
        <taxon>Streptophyta</taxon>
        <taxon>Embryophyta</taxon>
        <taxon>Tracheophyta</taxon>
        <taxon>Spermatophyta</taxon>
        <taxon>Magnoliopsida</taxon>
        <taxon>eudicotyledons</taxon>
        <taxon>Gunneridae</taxon>
        <taxon>Pentapetalae</taxon>
        <taxon>asterids</taxon>
        <taxon>lamiids</taxon>
        <taxon>Solanales</taxon>
        <taxon>Solanaceae</taxon>
        <taxon>Solanoideae</taxon>
        <taxon>Solaneae</taxon>
        <taxon>Solanum</taxon>
        <taxon>Solanum subgen. Lycopersicon</taxon>
    </lineage>
</organism>
<proteinExistence type="predicted"/>
<reference evidence="1" key="2">
    <citation type="submission" date="2015-06" db="UniProtKB">
        <authorList>
            <consortium name="EnsemblPlants"/>
        </authorList>
    </citation>
    <scope>IDENTIFICATION</scope>
    <source>
        <strain evidence="1">cv. Heinz 1706</strain>
    </source>
</reference>
<reference evidence="1" key="1">
    <citation type="journal article" date="2012" name="Nature">
        <title>The tomato genome sequence provides insights into fleshy fruit evolution.</title>
        <authorList>
            <consortium name="Tomato Genome Consortium"/>
        </authorList>
    </citation>
    <scope>NUCLEOTIDE SEQUENCE [LARGE SCALE GENOMIC DNA]</scope>
    <source>
        <strain evidence="1">cv. Heinz 1706</strain>
    </source>
</reference>